<dbReference type="Proteomes" id="UP001652661">
    <property type="component" value="Chromosome 3R"/>
</dbReference>
<feature type="chain" id="PRO_5027862769" evidence="1">
    <location>
        <begin position="19"/>
        <end position="297"/>
    </location>
</feature>
<feature type="signal peptide" evidence="1">
    <location>
        <begin position="1"/>
        <end position="18"/>
    </location>
</feature>
<evidence type="ECO:0000313" key="3">
    <source>
        <dbReference type="RefSeq" id="XP_017023729.1"/>
    </source>
</evidence>
<evidence type="ECO:0000256" key="1">
    <source>
        <dbReference type="SAM" id="SignalP"/>
    </source>
</evidence>
<keyword evidence="1" id="KW-0732">Signal</keyword>
<dbReference type="GeneID" id="108075709"/>
<keyword evidence="2" id="KW-1185">Reference proteome</keyword>
<protein>
    <submittedName>
        <fullName evidence="3">Uncharacterized protein</fullName>
    </submittedName>
</protein>
<sequence>MLRSMWLLLLLALGGTNAKEPKHITFESGNQGTAEIEPQPESESLSESGYLIIQPTSDLQNENAKAITTLREKLENSVRGILSDLPNTSKKRRRQALQEALDTLTGLSLALPKLETSLSAIGKQQKVIVRLFRHQEEWRFWAADQVRKVMESTEGLHTAEAVTVTEEVNKRYGSRLRSCAGEFIWLQIRFNLDLAKTLDSLQSPANQLIEASEGCSKLRAKKCRNAIRDALRGLMLAPQDLDERWSASCQLEKSQSTAVRCMEQALEEYTEERLLTETSLQGVIQDYRESIGDTMED</sequence>
<dbReference type="AlphaFoldDB" id="A0A6P4IJG6"/>
<dbReference type="OrthoDB" id="7858581at2759"/>
<accession>A0A6P4IJG6</accession>
<reference evidence="3" key="1">
    <citation type="submission" date="2025-08" db="UniProtKB">
        <authorList>
            <consortium name="RefSeq"/>
        </authorList>
    </citation>
    <scope>IDENTIFICATION</scope>
    <source>
        <strain evidence="3">14028-0561.14</strain>
        <tissue evidence="3">Whole fly</tissue>
    </source>
</reference>
<organism evidence="2 3">
    <name type="scientific">Drosophila kikkawai</name>
    <name type="common">Fruit fly</name>
    <dbReference type="NCBI Taxonomy" id="30033"/>
    <lineage>
        <taxon>Eukaryota</taxon>
        <taxon>Metazoa</taxon>
        <taxon>Ecdysozoa</taxon>
        <taxon>Arthropoda</taxon>
        <taxon>Hexapoda</taxon>
        <taxon>Insecta</taxon>
        <taxon>Pterygota</taxon>
        <taxon>Neoptera</taxon>
        <taxon>Endopterygota</taxon>
        <taxon>Diptera</taxon>
        <taxon>Brachycera</taxon>
        <taxon>Muscomorpha</taxon>
        <taxon>Ephydroidea</taxon>
        <taxon>Drosophilidae</taxon>
        <taxon>Drosophila</taxon>
        <taxon>Sophophora</taxon>
    </lineage>
</organism>
<name>A0A6P4IJG6_DROKI</name>
<proteinExistence type="predicted"/>
<evidence type="ECO:0000313" key="2">
    <source>
        <dbReference type="Proteomes" id="UP001652661"/>
    </source>
</evidence>
<dbReference type="RefSeq" id="XP_017023729.1">
    <property type="nucleotide sequence ID" value="XM_017168240.2"/>
</dbReference>
<gene>
    <name evidence="3" type="primary">LOC108075709</name>
</gene>